<keyword evidence="2" id="KW-0808">Transferase</keyword>
<dbReference type="Gene3D" id="3.30.460.10">
    <property type="entry name" value="Beta Polymerase, domain 2"/>
    <property type="match status" value="1"/>
</dbReference>
<dbReference type="InterPro" id="IPR043519">
    <property type="entry name" value="NT_sf"/>
</dbReference>
<dbReference type="STRING" id="1121395.SAMN02745215_02306"/>
<dbReference type="Proteomes" id="UP000184010">
    <property type="component" value="Unassembled WGS sequence"/>
</dbReference>
<dbReference type="AlphaFoldDB" id="A0A1M7TP88"/>
<reference evidence="3" key="1">
    <citation type="submission" date="2016-12" db="EMBL/GenBank/DDBJ databases">
        <authorList>
            <person name="Varghese N."/>
            <person name="Submissions S."/>
        </authorList>
    </citation>
    <scope>NUCLEOTIDE SEQUENCE [LARGE SCALE GENOMIC DNA]</scope>
    <source>
        <strain evidence="3">DSM 11544</strain>
    </source>
</reference>
<dbReference type="RefSeq" id="WP_072772731.1">
    <property type="nucleotide sequence ID" value="NZ_FRDN01000007.1"/>
</dbReference>
<dbReference type="SUPFAM" id="SSF81301">
    <property type="entry name" value="Nucleotidyltransferase"/>
    <property type="match status" value="1"/>
</dbReference>
<feature type="domain" description="Polymerase beta nucleotidyltransferase" evidence="1">
    <location>
        <begin position="20"/>
        <end position="105"/>
    </location>
</feature>
<organism evidence="2 3">
    <name type="scientific">Desulfitobacterium chlororespirans DSM 11544</name>
    <dbReference type="NCBI Taxonomy" id="1121395"/>
    <lineage>
        <taxon>Bacteria</taxon>
        <taxon>Bacillati</taxon>
        <taxon>Bacillota</taxon>
        <taxon>Clostridia</taxon>
        <taxon>Eubacteriales</taxon>
        <taxon>Desulfitobacteriaceae</taxon>
        <taxon>Desulfitobacterium</taxon>
    </lineage>
</organism>
<dbReference type="PANTHER" id="PTHR43449">
    <property type="entry name" value="NUCLEOTIDYLTRANSFERASE"/>
    <property type="match status" value="1"/>
</dbReference>
<evidence type="ECO:0000313" key="3">
    <source>
        <dbReference type="Proteomes" id="UP000184010"/>
    </source>
</evidence>
<evidence type="ECO:0000259" key="1">
    <source>
        <dbReference type="Pfam" id="PF18765"/>
    </source>
</evidence>
<proteinExistence type="predicted"/>
<dbReference type="EMBL" id="FRDN01000007">
    <property type="protein sequence ID" value="SHN72443.1"/>
    <property type="molecule type" value="Genomic_DNA"/>
</dbReference>
<gene>
    <name evidence="2" type="ORF">SAMN02745215_02306</name>
</gene>
<protein>
    <submittedName>
        <fullName evidence="2">Predicted nucleotidyltransferase</fullName>
    </submittedName>
</protein>
<dbReference type="Pfam" id="PF18765">
    <property type="entry name" value="Polbeta"/>
    <property type="match status" value="1"/>
</dbReference>
<accession>A0A1M7TP88</accession>
<dbReference type="InterPro" id="IPR041633">
    <property type="entry name" value="Polbeta"/>
</dbReference>
<name>A0A1M7TP88_9FIRM</name>
<dbReference type="GO" id="GO:0016740">
    <property type="term" value="F:transferase activity"/>
    <property type="evidence" value="ECO:0007669"/>
    <property type="project" value="UniProtKB-KW"/>
</dbReference>
<evidence type="ECO:0000313" key="2">
    <source>
        <dbReference type="EMBL" id="SHN72443.1"/>
    </source>
</evidence>
<dbReference type="PANTHER" id="PTHR43449:SF1">
    <property type="entry name" value="POLYMERASE BETA NUCLEOTIDYLTRANSFERASE DOMAIN-CONTAINING PROTEIN"/>
    <property type="match status" value="1"/>
</dbReference>
<sequence length="106" mass="12153">MANFDPGEQLNTIIFKYAANLKKHLDLHSVYLFGSYANGKHQQDSDIDIAVVAEGFSGDIIEDTHMLMKLRRNIDNRIEPHPFSIHEFTENNPFVREIINNGIKVI</sequence>
<keyword evidence="3" id="KW-1185">Reference proteome</keyword>
<dbReference type="CDD" id="cd05403">
    <property type="entry name" value="NT_KNTase_like"/>
    <property type="match status" value="1"/>
</dbReference>